<dbReference type="InterPro" id="IPR053840">
    <property type="entry name" value="Hfq_1"/>
</dbReference>
<dbReference type="eggNOG" id="COG1923">
    <property type="taxonomic scope" value="Bacteria"/>
</dbReference>
<organism evidence="2 3">
    <name type="scientific">Rubidibacter lacunae KORDI 51-2</name>
    <dbReference type="NCBI Taxonomy" id="582515"/>
    <lineage>
        <taxon>Bacteria</taxon>
        <taxon>Bacillati</taxon>
        <taxon>Cyanobacteriota</taxon>
        <taxon>Cyanophyceae</taxon>
        <taxon>Oscillatoriophycideae</taxon>
        <taxon>Chroococcales</taxon>
        <taxon>Aphanothecaceae</taxon>
        <taxon>Rubidibacter</taxon>
    </lineage>
</organism>
<evidence type="ECO:0000313" key="3">
    <source>
        <dbReference type="Proteomes" id="UP000016960"/>
    </source>
</evidence>
<dbReference type="STRING" id="582515.KR51_00035610"/>
<proteinExistence type="predicted"/>
<sequence>MPEFDTGLPSTRFIQTLIRDKQSVEIQLLVNNKLSGTVAWQDTVSILLNDSSGKTVLIWKQAIATIAAGSNLGEPEDFEA</sequence>
<dbReference type="PATRIC" id="fig|582515.4.peg.4000"/>
<accession>U5DEA9</accession>
<dbReference type="EMBL" id="ASSJ01000083">
    <property type="protein sequence ID" value="ERN39961.1"/>
    <property type="molecule type" value="Genomic_DNA"/>
</dbReference>
<protein>
    <submittedName>
        <fullName evidence="2">Putative host factor I protein</fullName>
    </submittedName>
</protein>
<evidence type="ECO:0000259" key="1">
    <source>
        <dbReference type="Pfam" id="PF21979"/>
    </source>
</evidence>
<keyword evidence="3" id="KW-1185">Reference proteome</keyword>
<evidence type="ECO:0000313" key="2">
    <source>
        <dbReference type="EMBL" id="ERN39961.1"/>
    </source>
</evidence>
<dbReference type="AlphaFoldDB" id="U5DEA9"/>
<name>U5DEA9_9CHRO</name>
<dbReference type="Gene3D" id="2.30.30.100">
    <property type="match status" value="1"/>
</dbReference>
<feature type="domain" description="Hfq-related" evidence="1">
    <location>
        <begin position="8"/>
        <end position="66"/>
    </location>
</feature>
<dbReference type="RefSeq" id="WP_022609182.1">
    <property type="nucleotide sequence ID" value="NZ_ASSJ01000083.1"/>
</dbReference>
<dbReference type="SUPFAM" id="SSF50182">
    <property type="entry name" value="Sm-like ribonucleoproteins"/>
    <property type="match status" value="1"/>
</dbReference>
<dbReference type="Proteomes" id="UP000016960">
    <property type="component" value="Unassembled WGS sequence"/>
</dbReference>
<dbReference type="InterPro" id="IPR010920">
    <property type="entry name" value="LSM_dom_sf"/>
</dbReference>
<gene>
    <name evidence="2" type="ORF">KR51_00035610</name>
</gene>
<reference evidence="2 3" key="1">
    <citation type="submission" date="2013-05" db="EMBL/GenBank/DDBJ databases">
        <title>Draft genome sequence of Rubidibacter lacunae KORDI 51-2.</title>
        <authorList>
            <person name="Choi D.H."/>
            <person name="Noh J.H."/>
            <person name="Kwon K.-K."/>
            <person name="Lee J.-H."/>
            <person name="Ryu J.-Y."/>
        </authorList>
    </citation>
    <scope>NUCLEOTIDE SEQUENCE [LARGE SCALE GENOMIC DNA]</scope>
    <source>
        <strain evidence="2 3">KORDI 51-2</strain>
    </source>
</reference>
<dbReference type="OrthoDB" id="573534at2"/>
<dbReference type="InParanoid" id="U5DEA9"/>
<dbReference type="Pfam" id="PF21979">
    <property type="entry name" value="Hfq_1"/>
    <property type="match status" value="1"/>
</dbReference>
<comment type="caution">
    <text evidence="2">The sequence shown here is derived from an EMBL/GenBank/DDBJ whole genome shotgun (WGS) entry which is preliminary data.</text>
</comment>
<dbReference type="NCBIfam" id="NF047718">
    <property type="entry name" value="Hfq_rel_Cyano"/>
    <property type="match status" value="1"/>
</dbReference>